<organism evidence="2 3">
    <name type="scientific">Marinitenerispora sediminis</name>
    <dbReference type="NCBI Taxonomy" id="1931232"/>
    <lineage>
        <taxon>Bacteria</taxon>
        <taxon>Bacillati</taxon>
        <taxon>Actinomycetota</taxon>
        <taxon>Actinomycetes</taxon>
        <taxon>Streptosporangiales</taxon>
        <taxon>Nocardiopsidaceae</taxon>
        <taxon>Marinitenerispora</taxon>
    </lineage>
</organism>
<dbReference type="RefSeq" id="WP_114400733.1">
    <property type="nucleotide sequence ID" value="NZ_QEIM01000284.1"/>
</dbReference>
<keyword evidence="3" id="KW-1185">Reference proteome</keyword>
<gene>
    <name evidence="2" type="ORF">DEF24_26245</name>
</gene>
<dbReference type="Proteomes" id="UP000253318">
    <property type="component" value="Unassembled WGS sequence"/>
</dbReference>
<proteinExistence type="predicted"/>
<dbReference type="EMBL" id="QEIN01000389">
    <property type="protein sequence ID" value="RCV48502.1"/>
    <property type="molecule type" value="Genomic_DNA"/>
</dbReference>
<protein>
    <submittedName>
        <fullName evidence="2">Uncharacterized protein</fullName>
    </submittedName>
</protein>
<keyword evidence="1" id="KW-0732">Signal</keyword>
<sequence length="64" mass="6933">MKTILRRLMLAGIIAPAIAMGPAMAANAQDFDDFDNGWGDGGWGDFDGDWDGDEFGIDGDEDFF</sequence>
<accession>A0A368SY82</accession>
<evidence type="ECO:0000313" key="2">
    <source>
        <dbReference type="EMBL" id="RCV48502.1"/>
    </source>
</evidence>
<dbReference type="AlphaFoldDB" id="A0A368SY82"/>
<reference evidence="2 3" key="1">
    <citation type="submission" date="2018-04" db="EMBL/GenBank/DDBJ databases">
        <title>Novel actinobacteria from marine sediment.</title>
        <authorList>
            <person name="Ng Z.Y."/>
            <person name="Tan G.Y.A."/>
        </authorList>
    </citation>
    <scope>NUCLEOTIDE SEQUENCE [LARGE SCALE GENOMIC DNA]</scope>
    <source>
        <strain evidence="2 3">TPS81</strain>
    </source>
</reference>
<feature type="chain" id="PRO_5016876884" evidence="1">
    <location>
        <begin position="26"/>
        <end position="64"/>
    </location>
</feature>
<evidence type="ECO:0000313" key="3">
    <source>
        <dbReference type="Proteomes" id="UP000253318"/>
    </source>
</evidence>
<feature type="signal peptide" evidence="1">
    <location>
        <begin position="1"/>
        <end position="25"/>
    </location>
</feature>
<name>A0A368SY82_9ACTN</name>
<evidence type="ECO:0000256" key="1">
    <source>
        <dbReference type="SAM" id="SignalP"/>
    </source>
</evidence>
<comment type="caution">
    <text evidence="2">The sequence shown here is derived from an EMBL/GenBank/DDBJ whole genome shotgun (WGS) entry which is preliminary data.</text>
</comment>